<feature type="binding site" evidence="5">
    <location>
        <begin position="93"/>
        <end position="96"/>
    </location>
    <ligand>
        <name>FAD</name>
        <dbReference type="ChEBI" id="CHEBI:57692"/>
    </ligand>
</feature>
<dbReference type="Pfam" id="PF00732">
    <property type="entry name" value="GMC_oxred_N"/>
    <property type="match status" value="1"/>
</dbReference>
<dbReference type="SUPFAM" id="SSF51905">
    <property type="entry name" value="FAD/NAD(P)-binding domain"/>
    <property type="match status" value="1"/>
</dbReference>
<evidence type="ECO:0000256" key="4">
    <source>
        <dbReference type="ARBA" id="ARBA00022827"/>
    </source>
</evidence>
<dbReference type="PROSITE" id="PS00624">
    <property type="entry name" value="GMC_OXRED_2"/>
    <property type="match status" value="1"/>
</dbReference>
<name>A0A5C8PP53_9HYPH</name>
<dbReference type="InterPro" id="IPR007867">
    <property type="entry name" value="GMC_OxRtase_C"/>
</dbReference>
<dbReference type="InterPro" id="IPR000172">
    <property type="entry name" value="GMC_OxRdtase_N"/>
</dbReference>
<organism evidence="9 10">
    <name type="scientific">Vineibacter terrae</name>
    <dbReference type="NCBI Taxonomy" id="2586908"/>
    <lineage>
        <taxon>Bacteria</taxon>
        <taxon>Pseudomonadati</taxon>
        <taxon>Pseudomonadota</taxon>
        <taxon>Alphaproteobacteria</taxon>
        <taxon>Hyphomicrobiales</taxon>
        <taxon>Vineibacter</taxon>
    </lineage>
</organism>
<dbReference type="AlphaFoldDB" id="A0A5C8PP53"/>
<proteinExistence type="inferred from homology"/>
<reference evidence="9 10" key="1">
    <citation type="submission" date="2019-06" db="EMBL/GenBank/DDBJ databases">
        <title>New taxonomy in bacterial strain CC-CFT640, isolated from vineyard.</title>
        <authorList>
            <person name="Lin S.-Y."/>
            <person name="Tsai C.-F."/>
            <person name="Young C.-C."/>
        </authorList>
    </citation>
    <scope>NUCLEOTIDE SEQUENCE [LARGE SCALE GENOMIC DNA]</scope>
    <source>
        <strain evidence="9 10">CC-CFT640</strain>
    </source>
</reference>
<dbReference type="SUPFAM" id="SSF54373">
    <property type="entry name" value="FAD-linked reductases, C-terminal domain"/>
    <property type="match status" value="1"/>
</dbReference>
<feature type="domain" description="Glucose-methanol-choline oxidoreductase N-terminal" evidence="8">
    <location>
        <begin position="256"/>
        <end position="270"/>
    </location>
</feature>
<keyword evidence="3 6" id="KW-0285">Flavoprotein</keyword>
<dbReference type="Gene3D" id="3.30.560.10">
    <property type="entry name" value="Glucose Oxidase, domain 3"/>
    <property type="match status" value="1"/>
</dbReference>
<dbReference type="InterPro" id="IPR036188">
    <property type="entry name" value="FAD/NAD-bd_sf"/>
</dbReference>
<dbReference type="GO" id="GO:0050660">
    <property type="term" value="F:flavin adenine dinucleotide binding"/>
    <property type="evidence" value="ECO:0007669"/>
    <property type="project" value="InterPro"/>
</dbReference>
<comment type="caution">
    <text evidence="9">The sequence shown here is derived from an EMBL/GenBank/DDBJ whole genome shotgun (WGS) entry which is preliminary data.</text>
</comment>
<dbReference type="Pfam" id="PF05199">
    <property type="entry name" value="GMC_oxred_C"/>
    <property type="match status" value="1"/>
</dbReference>
<evidence type="ECO:0000259" key="7">
    <source>
        <dbReference type="PROSITE" id="PS00623"/>
    </source>
</evidence>
<dbReference type="EMBL" id="VDUZ01000011">
    <property type="protein sequence ID" value="TXL76368.1"/>
    <property type="molecule type" value="Genomic_DNA"/>
</dbReference>
<accession>A0A5C8PP53</accession>
<evidence type="ECO:0000256" key="1">
    <source>
        <dbReference type="ARBA" id="ARBA00001974"/>
    </source>
</evidence>
<dbReference type="Gene3D" id="3.50.50.60">
    <property type="entry name" value="FAD/NAD(P)-binding domain"/>
    <property type="match status" value="1"/>
</dbReference>
<dbReference type="GO" id="GO:0016614">
    <property type="term" value="F:oxidoreductase activity, acting on CH-OH group of donors"/>
    <property type="evidence" value="ECO:0007669"/>
    <property type="project" value="InterPro"/>
</dbReference>
<evidence type="ECO:0000313" key="9">
    <source>
        <dbReference type="EMBL" id="TXL76368.1"/>
    </source>
</evidence>
<dbReference type="PANTHER" id="PTHR11552:SF147">
    <property type="entry name" value="CHOLINE DEHYDROGENASE, MITOCHONDRIAL"/>
    <property type="match status" value="1"/>
</dbReference>
<comment type="cofactor">
    <cofactor evidence="1 5">
        <name>FAD</name>
        <dbReference type="ChEBI" id="CHEBI:57692"/>
    </cofactor>
</comment>
<feature type="domain" description="Glucose-methanol-choline oxidoreductase N-terminal" evidence="7">
    <location>
        <begin position="83"/>
        <end position="106"/>
    </location>
</feature>
<dbReference type="InterPro" id="IPR012132">
    <property type="entry name" value="GMC_OxRdtase"/>
</dbReference>
<protein>
    <submittedName>
        <fullName evidence="9">Choline dehydrogenase</fullName>
    </submittedName>
</protein>
<evidence type="ECO:0000256" key="2">
    <source>
        <dbReference type="ARBA" id="ARBA00010790"/>
    </source>
</evidence>
<evidence type="ECO:0000256" key="3">
    <source>
        <dbReference type="ARBA" id="ARBA00022630"/>
    </source>
</evidence>
<evidence type="ECO:0000256" key="5">
    <source>
        <dbReference type="PIRSR" id="PIRSR000137-2"/>
    </source>
</evidence>
<evidence type="ECO:0000256" key="6">
    <source>
        <dbReference type="RuleBase" id="RU003968"/>
    </source>
</evidence>
<evidence type="ECO:0000259" key="8">
    <source>
        <dbReference type="PROSITE" id="PS00624"/>
    </source>
</evidence>
<dbReference type="OrthoDB" id="9785276at2"/>
<sequence>MGTDIQYDYIIVGAGSAGAALASRLTEDGRTRVLLLEAGRANHFWSRLPVSFGLLIDHPAANWRFKSEPEPGTANRAIPVPRGKLLGGSSAINGLVFVRGQPLDYNSWAQFGNRGWGWDDVLPIFRRMETYEKGDGGDWRGRSGPLRVSEVPDQNPLYEALFAAAVAAGYKRNPDYNGADQEGIVKTQATISHGRRMSTAHCYLAPARKRANLRIVTEAPALRLLLDGAHCTGVAYEQHGQVVEARAGREVVLSAGAVKSPQILELSGIGRPEVLAAHGIAVRHALPAVGENFRDHINARIQWRIKAHGVSYNEMARGVGLVGQVLKYLTTGGGFLSLPSAPLLAFLKTRPELDTPDVQMHLVPYSIKDPKRRKLQTFPSMTVACYQLRPESLGSIHIRSADPHADPAIRFNFLADPIDQRAMVDGFRMMRRIVEAPPMDALRGDEYSPGAAVTSDEQILSWIRQNSETAYHPIGTCRMAPGPNAVVDDQLKVHGIGGLRIADASIMPTMPSGNTNAACIMIGEKAADLLRATA</sequence>
<dbReference type="PIRSF" id="PIRSF000137">
    <property type="entry name" value="Alcohol_oxidase"/>
    <property type="match status" value="1"/>
</dbReference>
<keyword evidence="10" id="KW-1185">Reference proteome</keyword>
<comment type="similarity">
    <text evidence="2 6">Belongs to the GMC oxidoreductase family.</text>
</comment>
<dbReference type="Proteomes" id="UP000321638">
    <property type="component" value="Unassembled WGS sequence"/>
</dbReference>
<dbReference type="PROSITE" id="PS00623">
    <property type="entry name" value="GMC_OXRED_1"/>
    <property type="match status" value="1"/>
</dbReference>
<dbReference type="RefSeq" id="WP_147847177.1">
    <property type="nucleotide sequence ID" value="NZ_VDUZ01000011.1"/>
</dbReference>
<evidence type="ECO:0000313" key="10">
    <source>
        <dbReference type="Proteomes" id="UP000321638"/>
    </source>
</evidence>
<dbReference type="PANTHER" id="PTHR11552">
    <property type="entry name" value="GLUCOSE-METHANOL-CHOLINE GMC OXIDOREDUCTASE"/>
    <property type="match status" value="1"/>
</dbReference>
<keyword evidence="4 5" id="KW-0274">FAD</keyword>
<gene>
    <name evidence="9" type="ORF">FHP25_12020</name>
</gene>